<comment type="caution">
    <text evidence="5">The sequence shown here is derived from an EMBL/GenBank/DDBJ whole genome shotgun (WGS) entry which is preliminary data.</text>
</comment>
<organism evidence="5 6">
    <name type="scientific">Stephania yunnanensis</name>
    <dbReference type="NCBI Taxonomy" id="152371"/>
    <lineage>
        <taxon>Eukaryota</taxon>
        <taxon>Viridiplantae</taxon>
        <taxon>Streptophyta</taxon>
        <taxon>Embryophyta</taxon>
        <taxon>Tracheophyta</taxon>
        <taxon>Spermatophyta</taxon>
        <taxon>Magnoliopsida</taxon>
        <taxon>Ranunculales</taxon>
        <taxon>Menispermaceae</taxon>
        <taxon>Menispermoideae</taxon>
        <taxon>Cissampelideae</taxon>
        <taxon>Stephania</taxon>
    </lineage>
</organism>
<dbReference type="Pfam" id="PF09745">
    <property type="entry name" value="NSRP1_N"/>
    <property type="match status" value="1"/>
</dbReference>
<evidence type="ECO:0000256" key="3">
    <source>
        <dbReference type="SAM" id="MobiDB-lite"/>
    </source>
</evidence>
<proteinExistence type="inferred from homology"/>
<dbReference type="EMBL" id="JBBNAF010000004">
    <property type="protein sequence ID" value="KAK9150895.1"/>
    <property type="molecule type" value="Genomic_DNA"/>
</dbReference>
<dbReference type="GO" id="GO:0000381">
    <property type="term" value="P:regulation of alternative mRNA splicing, via spliceosome"/>
    <property type="evidence" value="ECO:0007669"/>
    <property type="project" value="InterPro"/>
</dbReference>
<dbReference type="PANTHER" id="PTHR30060">
    <property type="entry name" value="INNER MEMBRANE PROTEIN"/>
    <property type="match status" value="1"/>
</dbReference>
<feature type="domain" description="Nuclear speckle splicing regulatory protein 1 N-terminal" evidence="4">
    <location>
        <begin position="99"/>
        <end position="210"/>
    </location>
</feature>
<accession>A0AAP0PQN5</accession>
<dbReference type="Proteomes" id="UP001420932">
    <property type="component" value="Unassembled WGS sequence"/>
</dbReference>
<protein>
    <recommendedName>
        <fullName evidence="4">Nuclear speckle splicing regulatory protein 1 N-terminal domain-containing protein</fullName>
    </recommendedName>
</protein>
<evidence type="ECO:0000259" key="4">
    <source>
        <dbReference type="Pfam" id="PF09745"/>
    </source>
</evidence>
<dbReference type="AlphaFoldDB" id="A0AAP0PQN5"/>
<keyword evidence="2" id="KW-0175">Coiled coil</keyword>
<reference evidence="5 6" key="1">
    <citation type="submission" date="2024-01" db="EMBL/GenBank/DDBJ databases">
        <title>Genome assemblies of Stephania.</title>
        <authorList>
            <person name="Yang L."/>
        </authorList>
    </citation>
    <scope>NUCLEOTIDE SEQUENCE [LARGE SCALE GENOMIC DNA]</scope>
    <source>
        <strain evidence="5">YNDBR</strain>
        <tissue evidence="5">Leaf</tissue>
    </source>
</reference>
<dbReference type="InterPro" id="IPR018612">
    <property type="entry name" value="NSRP1_N"/>
</dbReference>
<evidence type="ECO:0000313" key="6">
    <source>
        <dbReference type="Proteomes" id="UP001420932"/>
    </source>
</evidence>
<gene>
    <name evidence="5" type="ORF">Syun_009204</name>
</gene>
<dbReference type="PANTHER" id="PTHR30060:SF0">
    <property type="entry name" value="COILED-COIL PROTEIN (DUF2040)-RELATED"/>
    <property type="match status" value="1"/>
</dbReference>
<keyword evidence="6" id="KW-1185">Reference proteome</keyword>
<feature type="region of interest" description="Disordered" evidence="3">
    <location>
        <begin position="70"/>
        <end position="92"/>
    </location>
</feature>
<evidence type="ECO:0000256" key="1">
    <source>
        <dbReference type="ARBA" id="ARBA00010126"/>
    </source>
</evidence>
<evidence type="ECO:0000256" key="2">
    <source>
        <dbReference type="ARBA" id="ARBA00023054"/>
    </source>
</evidence>
<sequence length="360" mass="41857">MLMALRAIKHPSKMHVLRFPLKALKIVAKDASLSAPSLLPVREGSIFFKAFESLANESMMKKYGLQLRVNQSQQKKQPQRPPVSTSNIFGNNEDDDIVERHKKAMEEDPSVFDYGVYDQIQEAKVKPLIQDRKERKSKYIETLMEKAKQRDMEHKIIYERKLVRDRSKEDHLFAGKDKFVTGAYKWKLVEQAKSMEEERLRELQEEKDDVCIALLLKSDLSEFYFNLSKNVAYVGKATESHKPNEQDDSVVDTFERRILKAEAPPSSFRTKESDEAEVSADPENNAKLFSEEIKPPALPLTRVKLQQKNRSLSRQKLIIIKEAKTQWLQPRSYIWRGKKQNNSSYRLLSTASIRNQIIRD</sequence>
<evidence type="ECO:0000313" key="5">
    <source>
        <dbReference type="EMBL" id="KAK9150895.1"/>
    </source>
</evidence>
<comment type="similarity">
    <text evidence="1">Belongs to the NSRP1 family.</text>
</comment>
<name>A0AAP0PQN5_9MAGN</name>